<reference evidence="2" key="1">
    <citation type="journal article" date="2021" name="New Phytol.">
        <title>Evolutionary innovations through gain and loss of genes in the ectomycorrhizal Boletales.</title>
        <authorList>
            <person name="Wu G."/>
            <person name="Miyauchi S."/>
            <person name="Morin E."/>
            <person name="Kuo A."/>
            <person name="Drula E."/>
            <person name="Varga T."/>
            <person name="Kohler A."/>
            <person name="Feng B."/>
            <person name="Cao Y."/>
            <person name="Lipzen A."/>
            <person name="Daum C."/>
            <person name="Hundley H."/>
            <person name="Pangilinan J."/>
            <person name="Johnson J."/>
            <person name="Barry K."/>
            <person name="LaButti K."/>
            <person name="Ng V."/>
            <person name="Ahrendt S."/>
            <person name="Min B."/>
            <person name="Choi I.G."/>
            <person name="Park H."/>
            <person name="Plett J.M."/>
            <person name="Magnuson J."/>
            <person name="Spatafora J.W."/>
            <person name="Nagy L.G."/>
            <person name="Henrissat B."/>
            <person name="Grigoriev I.V."/>
            <person name="Yang Z.L."/>
            <person name="Xu J."/>
            <person name="Martin F.M."/>
        </authorList>
    </citation>
    <scope>NUCLEOTIDE SEQUENCE</scope>
    <source>
        <strain evidence="2">KKN 215</strain>
    </source>
</reference>
<gene>
    <name evidence="2" type="ORF">BXZ70DRAFT_988367</name>
</gene>
<proteinExistence type="predicted"/>
<feature type="region of interest" description="Disordered" evidence="1">
    <location>
        <begin position="401"/>
        <end position="510"/>
    </location>
</feature>
<comment type="caution">
    <text evidence="2">The sequence shown here is derived from an EMBL/GenBank/DDBJ whole genome shotgun (WGS) entry which is preliminary data.</text>
</comment>
<feature type="region of interest" description="Disordered" evidence="1">
    <location>
        <begin position="125"/>
        <end position="144"/>
    </location>
</feature>
<feature type="region of interest" description="Disordered" evidence="1">
    <location>
        <begin position="93"/>
        <end position="117"/>
    </location>
</feature>
<evidence type="ECO:0000256" key="1">
    <source>
        <dbReference type="SAM" id="MobiDB-lite"/>
    </source>
</evidence>
<feature type="compositionally biased region" description="Pro residues" evidence="1">
    <location>
        <begin position="131"/>
        <end position="140"/>
    </location>
</feature>
<dbReference type="OrthoDB" id="2507647at2759"/>
<accession>A0A8K0UPM2</accession>
<evidence type="ECO:0000313" key="2">
    <source>
        <dbReference type="EMBL" id="KAH8100786.1"/>
    </source>
</evidence>
<dbReference type="EMBL" id="JAEVFJ010000014">
    <property type="protein sequence ID" value="KAH8100786.1"/>
    <property type="molecule type" value="Genomic_DNA"/>
</dbReference>
<feature type="region of interest" description="Disordered" evidence="1">
    <location>
        <begin position="149"/>
        <end position="179"/>
    </location>
</feature>
<dbReference type="Proteomes" id="UP000813824">
    <property type="component" value="Unassembled WGS sequence"/>
</dbReference>
<sequence>MAEAIYPPPIIPQRRPRDQPEVIDVDLLDDEDIIITGYGRSQRRRLSNGQVAHSRASASRSNNHEVIVLSDDEGEGSYRASGIVLPLRYKVGPRRRLLSPPPPPMQAQRPPPIPPFPLRLLFPRRSRSHAPQPPPAPPVIIPNANPFDFEAHIQAPPPPRQPTPPVLPPRGAPVSHHQPSMGLGGAILAFNRSVRSNAGAVSGHSLLEPHPPRQSRAYGVYSWLSEMLESGFRRPEPRPRADYDAWPLADLPFGFDEDMPSMDELLAQVRQPKSTEIMWKPEYTHDGPAHPGYTYHFAEEAPTTTSASSPGSSSAQAIVIVDDGAEINAAGSSSDVPADAGRILVCSQCSDALLLPDERDKLSVEEQRSQRVWGLRCGHILDGKCIHSIMRPPISASAEVAEVGKGKGKGRMVEADNPSGFSSKRRGRGKNFAGLEYRKEEEDGPENPMRSRLRPRHPRADAAPSSSLDFDLEDDRPISSLLAPTSPRRREARESRASHPYSKAKGKGRTRKPVVLEEFEWTCPVSGCGHVHRSVHMKGGDESIDGGWTMDPEKGAIAMFI</sequence>
<organism evidence="2 3">
    <name type="scientific">Cristinia sonorae</name>
    <dbReference type="NCBI Taxonomy" id="1940300"/>
    <lineage>
        <taxon>Eukaryota</taxon>
        <taxon>Fungi</taxon>
        <taxon>Dikarya</taxon>
        <taxon>Basidiomycota</taxon>
        <taxon>Agaricomycotina</taxon>
        <taxon>Agaricomycetes</taxon>
        <taxon>Agaricomycetidae</taxon>
        <taxon>Agaricales</taxon>
        <taxon>Pleurotineae</taxon>
        <taxon>Stephanosporaceae</taxon>
        <taxon>Cristinia</taxon>
    </lineage>
</organism>
<protein>
    <submittedName>
        <fullName evidence="2">Uncharacterized protein</fullName>
    </submittedName>
</protein>
<name>A0A8K0UPM2_9AGAR</name>
<evidence type="ECO:0000313" key="3">
    <source>
        <dbReference type="Proteomes" id="UP000813824"/>
    </source>
</evidence>
<dbReference type="AlphaFoldDB" id="A0A8K0UPM2"/>
<feature type="compositionally biased region" description="Pro residues" evidence="1">
    <location>
        <begin position="99"/>
        <end position="117"/>
    </location>
</feature>
<keyword evidence="3" id="KW-1185">Reference proteome</keyword>
<feature type="compositionally biased region" description="Basic and acidic residues" evidence="1">
    <location>
        <begin position="488"/>
        <end position="497"/>
    </location>
</feature>
<feature type="compositionally biased region" description="Pro residues" evidence="1">
    <location>
        <begin position="155"/>
        <end position="171"/>
    </location>
</feature>